<sequence>MSSSPPAMTTTVRMRAHVRCAAPRIARAKGGCRSRAPPPQSAGAEDVDAVDSSEHDIEIAERPDHWRTIDGFYARADGLRDALVATHGDVRRVKAERFCWDYWHVENQYTLLRTPAEDYFGREAYMELEEALLKYAREELGCSGITPVWLSAYVHSMRQELHADVPHGPWAFVLSLTDWDNRKFSGGETQIMRPERLNYWKNFDATEVVERGQILETIEPKFNRLTVFDPRLPHGVTEVFGEKDLLQGRIVLHGWFTDPLPSFSGALTEEMASEALGESLEALYARLTELPRASGMVCAALTVAPSGDVKTLRWTCDTLTPVPMPELPSETDIRDAIMLDIASALLETKFPQTNGESTITLPFCFE</sequence>
<protein>
    <recommendedName>
        <fullName evidence="2">Prolyl 4-hydroxylase alpha subunit Fe(2+) 2OG dioxygenase domain-containing protein</fullName>
    </recommendedName>
</protein>
<accession>A0A7S0KEY0</accession>
<feature type="region of interest" description="Disordered" evidence="1">
    <location>
        <begin position="28"/>
        <end position="53"/>
    </location>
</feature>
<evidence type="ECO:0000256" key="1">
    <source>
        <dbReference type="SAM" id="MobiDB-lite"/>
    </source>
</evidence>
<dbReference type="AlphaFoldDB" id="A0A7S0KEY0"/>
<reference evidence="3" key="1">
    <citation type="submission" date="2021-01" db="EMBL/GenBank/DDBJ databases">
        <authorList>
            <person name="Corre E."/>
            <person name="Pelletier E."/>
            <person name="Niang G."/>
            <person name="Scheremetjew M."/>
            <person name="Finn R."/>
            <person name="Kale V."/>
            <person name="Holt S."/>
            <person name="Cochrane G."/>
            <person name="Meng A."/>
            <person name="Brown T."/>
            <person name="Cohen L."/>
        </authorList>
    </citation>
    <scope>NUCLEOTIDE SEQUENCE</scope>
    <source>
        <strain evidence="3">Clade-D-RCC2572</strain>
    </source>
</reference>
<dbReference type="Gene3D" id="2.60.120.620">
    <property type="entry name" value="q2cbj1_9rhob like domain"/>
    <property type="match status" value="1"/>
</dbReference>
<proteinExistence type="predicted"/>
<gene>
    <name evidence="3" type="ORF">OMED0929_LOCUS2309</name>
</gene>
<evidence type="ECO:0000313" key="3">
    <source>
        <dbReference type="EMBL" id="CAD8579518.1"/>
    </source>
</evidence>
<evidence type="ECO:0000259" key="2">
    <source>
        <dbReference type="Pfam" id="PF13640"/>
    </source>
</evidence>
<organism evidence="3">
    <name type="scientific">Ostreococcus mediterraneus</name>
    <dbReference type="NCBI Taxonomy" id="1486918"/>
    <lineage>
        <taxon>Eukaryota</taxon>
        <taxon>Viridiplantae</taxon>
        <taxon>Chlorophyta</taxon>
        <taxon>Mamiellophyceae</taxon>
        <taxon>Mamiellales</taxon>
        <taxon>Bathycoccaceae</taxon>
        <taxon>Ostreococcus</taxon>
    </lineage>
</organism>
<feature type="domain" description="Prolyl 4-hydroxylase alpha subunit Fe(2+) 2OG dioxygenase" evidence="2">
    <location>
        <begin position="150"/>
        <end position="256"/>
    </location>
</feature>
<dbReference type="InterPro" id="IPR044862">
    <property type="entry name" value="Pro_4_hyd_alph_FE2OG_OXY"/>
</dbReference>
<name>A0A7S0KEY0_9CHLO</name>
<dbReference type="EMBL" id="HBEW01002805">
    <property type="protein sequence ID" value="CAD8579518.1"/>
    <property type="molecule type" value="Transcribed_RNA"/>
</dbReference>
<dbReference type="Pfam" id="PF13640">
    <property type="entry name" value="2OG-FeII_Oxy_3"/>
    <property type="match status" value="1"/>
</dbReference>